<keyword evidence="3" id="KW-0732">Signal</keyword>
<dbReference type="AlphaFoldDB" id="A0A1I6LTP1"/>
<dbReference type="SUPFAM" id="SSF53187">
    <property type="entry name" value="Zn-dependent exopeptidases"/>
    <property type="match status" value="1"/>
</dbReference>
<protein>
    <submittedName>
        <fullName evidence="5">Zinc carboxypeptidase</fullName>
    </submittedName>
</protein>
<sequence>MKLVPVLLACAISSPAFAQQAIAPHSGYQSQASQDAPALTASTKRSPAALLTTGEKTGWNETALYAEAVEISNKLAKASPLVKVITFGTTPEGRPMTALIVSKDKAFTPEAAAKTGKAIILIQSGIHSGEIEGKDTALMLIRDMVVVKNPEEASWLDKAIFVVIPVFNIDGHESRSPFNRAMQNGPAVTGLRNTMQDLNLNRDYLKGDTPEMRAWLRLYNAWLPDFMFDNHVTDGADYQYDVTWDMARNQDIAEPVRTWVNQTFVPGLNAGMAADGHLVSPYGALRRGASGNREFFMEVFSPRYSHLYTAVQNRPCLLVESHSLKTAKTRAWAHYDIMRDSIDTILKDPEALKKAVREADKAAIAAAGDRNAAPVYLGGEVDPTQSRPLTYLSLKSAMVPSEVTGATVNRFSTDKDDLTTVIHDQIKTTAEAKMPLGYLIPLAWKSLADELALHGVQMERTTKPIEQEFETYRFTDVKFAPRADEGHILVDYKLTPVKEKILFPAGSFYVPMKQRRARLILALLEPAAPDALARWGYIDAVFQSMGRIGAGDYLSVPIASRMMADNPTLRAEFETKLKADPTFAADPQARLTWWLSRSNYQKPTTNRYPVAQIWDKTW</sequence>
<evidence type="ECO:0000256" key="3">
    <source>
        <dbReference type="SAM" id="SignalP"/>
    </source>
</evidence>
<evidence type="ECO:0000313" key="5">
    <source>
        <dbReference type="EMBL" id="SFS06776.1"/>
    </source>
</evidence>
<dbReference type="InterPro" id="IPR000834">
    <property type="entry name" value="Peptidase_M14"/>
</dbReference>
<keyword evidence="5" id="KW-0645">Protease</keyword>
<proteinExistence type="inferred from homology"/>
<feature type="signal peptide" evidence="3">
    <location>
        <begin position="1"/>
        <end position="18"/>
    </location>
</feature>
<dbReference type="GO" id="GO:0004181">
    <property type="term" value="F:metallocarboxypeptidase activity"/>
    <property type="evidence" value="ECO:0007669"/>
    <property type="project" value="InterPro"/>
</dbReference>
<accession>A0A1I6LTP1</accession>
<keyword evidence="6" id="KW-1185">Reference proteome</keyword>
<evidence type="ECO:0000259" key="4">
    <source>
        <dbReference type="Pfam" id="PF00246"/>
    </source>
</evidence>
<dbReference type="RefSeq" id="WP_089837603.1">
    <property type="nucleotide sequence ID" value="NZ_FOZL01000001.1"/>
</dbReference>
<dbReference type="PANTHER" id="PTHR11705">
    <property type="entry name" value="PROTEASE FAMILY M14 CARBOXYPEPTIDASE A,B"/>
    <property type="match status" value="1"/>
</dbReference>
<comment type="similarity">
    <text evidence="2">Belongs to the peptidase M14 family.</text>
</comment>
<keyword evidence="5" id="KW-0121">Carboxypeptidase</keyword>
<dbReference type="PANTHER" id="PTHR11705:SF145">
    <property type="entry name" value="PEPTIDASE M14 CARBOXYPEPTIDASE A DOMAIN-CONTAINING PROTEIN"/>
    <property type="match status" value="1"/>
</dbReference>
<evidence type="ECO:0000313" key="6">
    <source>
        <dbReference type="Proteomes" id="UP000199024"/>
    </source>
</evidence>
<dbReference type="Proteomes" id="UP000199024">
    <property type="component" value="Unassembled WGS sequence"/>
</dbReference>
<keyword evidence="5" id="KW-0378">Hydrolase</keyword>
<dbReference type="STRING" id="474950.SAMN05421771_1252"/>
<dbReference type="Gene3D" id="3.40.630.10">
    <property type="entry name" value="Zn peptidases"/>
    <property type="match status" value="1"/>
</dbReference>
<dbReference type="OrthoDB" id="9758209at2"/>
<evidence type="ECO:0000256" key="2">
    <source>
        <dbReference type="ARBA" id="ARBA00005988"/>
    </source>
</evidence>
<evidence type="ECO:0000256" key="1">
    <source>
        <dbReference type="ARBA" id="ARBA00001947"/>
    </source>
</evidence>
<dbReference type="EMBL" id="FOZL01000001">
    <property type="protein sequence ID" value="SFS06776.1"/>
    <property type="molecule type" value="Genomic_DNA"/>
</dbReference>
<dbReference type="GO" id="GO:0005615">
    <property type="term" value="C:extracellular space"/>
    <property type="evidence" value="ECO:0007669"/>
    <property type="project" value="TreeGrafter"/>
</dbReference>
<dbReference type="GO" id="GO:0006508">
    <property type="term" value="P:proteolysis"/>
    <property type="evidence" value="ECO:0007669"/>
    <property type="project" value="InterPro"/>
</dbReference>
<dbReference type="GO" id="GO:0008270">
    <property type="term" value="F:zinc ion binding"/>
    <property type="evidence" value="ECO:0007669"/>
    <property type="project" value="InterPro"/>
</dbReference>
<organism evidence="5 6">
    <name type="scientific">Granulicella pectinivorans</name>
    <dbReference type="NCBI Taxonomy" id="474950"/>
    <lineage>
        <taxon>Bacteria</taxon>
        <taxon>Pseudomonadati</taxon>
        <taxon>Acidobacteriota</taxon>
        <taxon>Terriglobia</taxon>
        <taxon>Terriglobales</taxon>
        <taxon>Acidobacteriaceae</taxon>
        <taxon>Granulicella</taxon>
    </lineage>
</organism>
<feature type="domain" description="Peptidase M14" evidence="4">
    <location>
        <begin position="76"/>
        <end position="205"/>
    </location>
</feature>
<comment type="cofactor">
    <cofactor evidence="1">
        <name>Zn(2+)</name>
        <dbReference type="ChEBI" id="CHEBI:29105"/>
    </cofactor>
</comment>
<dbReference type="Pfam" id="PF00246">
    <property type="entry name" value="Peptidase_M14"/>
    <property type="match status" value="1"/>
</dbReference>
<feature type="chain" id="PRO_5011567583" evidence="3">
    <location>
        <begin position="19"/>
        <end position="618"/>
    </location>
</feature>
<name>A0A1I6LTP1_9BACT</name>
<gene>
    <name evidence="5" type="ORF">SAMN05421771_1252</name>
</gene>
<reference evidence="5 6" key="1">
    <citation type="submission" date="2016-10" db="EMBL/GenBank/DDBJ databases">
        <authorList>
            <person name="de Groot N.N."/>
        </authorList>
    </citation>
    <scope>NUCLEOTIDE SEQUENCE [LARGE SCALE GENOMIC DNA]</scope>
    <source>
        <strain evidence="5 6">DSM 21001</strain>
    </source>
</reference>